<organism evidence="1 2">
    <name type="scientific">Desulfonatronospira thiodismutans ASO3-1</name>
    <dbReference type="NCBI Taxonomy" id="555779"/>
    <lineage>
        <taxon>Bacteria</taxon>
        <taxon>Pseudomonadati</taxon>
        <taxon>Thermodesulfobacteriota</taxon>
        <taxon>Desulfovibrionia</taxon>
        <taxon>Desulfovibrionales</taxon>
        <taxon>Desulfonatronovibrionaceae</taxon>
        <taxon>Desulfonatronospira</taxon>
    </lineage>
</organism>
<sequence length="36" mass="4060">MIIINKTPEIELHLSQAHILMPEKTVTALKGEFSPE</sequence>
<evidence type="ECO:0000313" key="1">
    <source>
        <dbReference type="EMBL" id="EFI34369.1"/>
    </source>
</evidence>
<keyword evidence="2" id="KW-1185">Reference proteome</keyword>
<accession>D6SNP3</accession>
<dbReference type="Proteomes" id="UP000005496">
    <property type="component" value="Unassembled WGS sequence"/>
</dbReference>
<evidence type="ECO:0000313" key="2">
    <source>
        <dbReference type="Proteomes" id="UP000005496"/>
    </source>
</evidence>
<reference evidence="1" key="1">
    <citation type="submission" date="2010-05" db="EMBL/GenBank/DDBJ databases">
        <title>The draft genome of Desulfonatronospira thiodismutans ASO3-1.</title>
        <authorList>
            <consortium name="US DOE Joint Genome Institute (JGI-PGF)"/>
            <person name="Lucas S."/>
            <person name="Copeland A."/>
            <person name="Lapidus A."/>
            <person name="Cheng J.-F."/>
            <person name="Bruce D."/>
            <person name="Goodwin L."/>
            <person name="Pitluck S."/>
            <person name="Chertkov O."/>
            <person name="Brettin T."/>
            <person name="Detter J.C."/>
            <person name="Han C."/>
            <person name="Land M.L."/>
            <person name="Hauser L."/>
            <person name="Kyrpides N."/>
            <person name="Mikhailova N."/>
            <person name="Muyzer G."/>
            <person name="Woyke T."/>
        </authorList>
    </citation>
    <scope>NUCLEOTIDE SEQUENCE [LARGE SCALE GENOMIC DNA]</scope>
    <source>
        <strain evidence="1">ASO3-1</strain>
    </source>
</reference>
<dbReference type="AlphaFoldDB" id="D6SNP3"/>
<name>D6SNP3_9BACT</name>
<protein>
    <submittedName>
        <fullName evidence="1">Uncharacterized protein</fullName>
    </submittedName>
</protein>
<proteinExistence type="predicted"/>
<comment type="caution">
    <text evidence="1">The sequence shown here is derived from an EMBL/GenBank/DDBJ whole genome shotgun (WGS) entry which is preliminary data.</text>
</comment>
<gene>
    <name evidence="1" type="ORF">Dthio_PD1720</name>
</gene>
<dbReference type="EMBL" id="ACJN02000002">
    <property type="protein sequence ID" value="EFI34369.1"/>
    <property type="molecule type" value="Genomic_DNA"/>
</dbReference>